<dbReference type="AlphaFoldDB" id="A0A4R5QE41"/>
<evidence type="ECO:0000313" key="3">
    <source>
        <dbReference type="EMBL" id="TDH60929.1"/>
    </source>
</evidence>
<evidence type="ECO:0000313" key="4">
    <source>
        <dbReference type="Proteomes" id="UP000295096"/>
    </source>
</evidence>
<evidence type="ECO:0000256" key="2">
    <source>
        <dbReference type="SAM" id="SignalP"/>
    </source>
</evidence>
<dbReference type="EMBL" id="SMSJ01000029">
    <property type="protein sequence ID" value="TDH60929.1"/>
    <property type="molecule type" value="Genomic_DNA"/>
</dbReference>
<comment type="caution">
    <text evidence="3">The sequence shown here is derived from an EMBL/GenBank/DDBJ whole genome shotgun (WGS) entry which is preliminary data.</text>
</comment>
<dbReference type="Proteomes" id="UP000295096">
    <property type="component" value="Unassembled WGS sequence"/>
</dbReference>
<keyword evidence="2" id="KW-0732">Signal</keyword>
<protein>
    <submittedName>
        <fullName evidence="3">Uncharacterized protein</fullName>
    </submittedName>
</protein>
<feature type="compositionally biased region" description="Gly residues" evidence="1">
    <location>
        <begin position="50"/>
        <end position="61"/>
    </location>
</feature>
<proteinExistence type="predicted"/>
<accession>A0A4R5QE41</accession>
<sequence>MMHKLSPVLALGALLGLAQAAAAHEMQVLQGGESFEVRWTGGARDNLAGGGIATLQGGGDDGSATYAPRSTQGQSAFATLQGGGDDRTLTRSPAEARASMLAQRDIAPSRR</sequence>
<feature type="region of interest" description="Disordered" evidence="1">
    <location>
        <begin position="50"/>
        <end position="111"/>
    </location>
</feature>
<feature type="signal peptide" evidence="2">
    <location>
        <begin position="1"/>
        <end position="20"/>
    </location>
</feature>
<dbReference type="RefSeq" id="WP_133290290.1">
    <property type="nucleotide sequence ID" value="NZ_SMSJ01000029.1"/>
</dbReference>
<evidence type="ECO:0000256" key="1">
    <source>
        <dbReference type="SAM" id="MobiDB-lite"/>
    </source>
</evidence>
<keyword evidence="4" id="KW-1185">Reference proteome</keyword>
<reference evidence="3 4" key="1">
    <citation type="journal article" date="2016" name="J. Microbiol.">
        <title>Dankookia rubra gen. nov., sp. nov., an alphaproteobacterium isolated from sediment of a shallow stream.</title>
        <authorList>
            <person name="Kim W.H."/>
            <person name="Kim D.H."/>
            <person name="Kang K."/>
            <person name="Ahn T.Y."/>
        </authorList>
    </citation>
    <scope>NUCLEOTIDE SEQUENCE [LARGE SCALE GENOMIC DNA]</scope>
    <source>
        <strain evidence="3 4">JCM30602</strain>
    </source>
</reference>
<gene>
    <name evidence="3" type="ORF">E2C06_19530</name>
</gene>
<feature type="chain" id="PRO_5020651521" evidence="2">
    <location>
        <begin position="21"/>
        <end position="111"/>
    </location>
</feature>
<name>A0A4R5QE41_9PROT</name>
<organism evidence="3 4">
    <name type="scientific">Dankookia rubra</name>
    <dbReference type="NCBI Taxonomy" id="1442381"/>
    <lineage>
        <taxon>Bacteria</taxon>
        <taxon>Pseudomonadati</taxon>
        <taxon>Pseudomonadota</taxon>
        <taxon>Alphaproteobacteria</taxon>
        <taxon>Acetobacterales</taxon>
        <taxon>Roseomonadaceae</taxon>
        <taxon>Dankookia</taxon>
    </lineage>
</organism>
<feature type="compositionally biased region" description="Polar residues" evidence="1">
    <location>
        <begin position="68"/>
        <end position="78"/>
    </location>
</feature>